<feature type="transmembrane region" description="Helical" evidence="1">
    <location>
        <begin position="34"/>
        <end position="57"/>
    </location>
</feature>
<dbReference type="HOGENOM" id="CLU_1756443_0_0_0"/>
<name>Q1IRQ9_KORVE</name>
<dbReference type="Pfam" id="PF11188">
    <property type="entry name" value="DUF2975"/>
    <property type="match status" value="1"/>
</dbReference>
<dbReference type="Proteomes" id="UP000002432">
    <property type="component" value="Chromosome"/>
</dbReference>
<sequence>MTVLFVGLASLIVLERFGWVAVPIVRHTLSRSAWVHLADEVVGACPEVLFLLSLWGVRAALQRLAQGDLYGAVMVRMLKRVGAMVAAGSFLKVFVEPAAHRWLGYAPGYWIAYDVSGVVLGVVGLALIIVARVLENAAELKAELDGIF</sequence>
<keyword evidence="1" id="KW-1133">Transmembrane helix</keyword>
<dbReference type="STRING" id="204669.Acid345_1439"/>
<evidence type="ECO:0000256" key="1">
    <source>
        <dbReference type="SAM" id="Phobius"/>
    </source>
</evidence>
<feature type="transmembrane region" description="Helical" evidence="1">
    <location>
        <begin position="77"/>
        <end position="95"/>
    </location>
</feature>
<keyword evidence="1" id="KW-0812">Transmembrane</keyword>
<dbReference type="InterPro" id="IPR021354">
    <property type="entry name" value="DUF2975"/>
</dbReference>
<dbReference type="eggNOG" id="ENOG50338IW">
    <property type="taxonomic scope" value="Bacteria"/>
</dbReference>
<evidence type="ECO:0008006" key="4">
    <source>
        <dbReference type="Google" id="ProtNLM"/>
    </source>
</evidence>
<evidence type="ECO:0000313" key="3">
    <source>
        <dbReference type="Proteomes" id="UP000002432"/>
    </source>
</evidence>
<evidence type="ECO:0000313" key="2">
    <source>
        <dbReference type="EMBL" id="ABF40441.1"/>
    </source>
</evidence>
<dbReference type="AlphaFoldDB" id="Q1IRQ9"/>
<protein>
    <recommendedName>
        <fullName evidence="4">DUF2975 domain-containing protein</fullName>
    </recommendedName>
</protein>
<dbReference type="RefSeq" id="WP_011522243.1">
    <property type="nucleotide sequence ID" value="NC_008009.1"/>
</dbReference>
<dbReference type="EnsemblBacteria" id="ABF40441">
    <property type="protein sequence ID" value="ABF40441"/>
    <property type="gene ID" value="Acid345_1439"/>
</dbReference>
<organism evidence="2 3">
    <name type="scientific">Koribacter versatilis (strain Ellin345)</name>
    <dbReference type="NCBI Taxonomy" id="204669"/>
    <lineage>
        <taxon>Bacteria</taxon>
        <taxon>Pseudomonadati</taxon>
        <taxon>Acidobacteriota</taxon>
        <taxon>Terriglobia</taxon>
        <taxon>Terriglobales</taxon>
        <taxon>Candidatus Korobacteraceae</taxon>
        <taxon>Candidatus Korobacter</taxon>
    </lineage>
</organism>
<feature type="transmembrane region" description="Helical" evidence="1">
    <location>
        <begin position="115"/>
        <end position="134"/>
    </location>
</feature>
<gene>
    <name evidence="2" type="ordered locus">Acid345_1439</name>
</gene>
<dbReference type="EMBL" id="CP000360">
    <property type="protein sequence ID" value="ABF40441.1"/>
    <property type="molecule type" value="Genomic_DNA"/>
</dbReference>
<reference evidence="2 3" key="1">
    <citation type="journal article" date="2009" name="Appl. Environ. Microbiol.">
        <title>Three genomes from the phylum Acidobacteria provide insight into the lifestyles of these microorganisms in soils.</title>
        <authorList>
            <person name="Ward N.L."/>
            <person name="Challacombe J.F."/>
            <person name="Janssen P.H."/>
            <person name="Henrissat B."/>
            <person name="Coutinho P.M."/>
            <person name="Wu M."/>
            <person name="Xie G."/>
            <person name="Haft D.H."/>
            <person name="Sait M."/>
            <person name="Badger J."/>
            <person name="Barabote R.D."/>
            <person name="Bradley B."/>
            <person name="Brettin T.S."/>
            <person name="Brinkac L.M."/>
            <person name="Bruce D."/>
            <person name="Creasy T."/>
            <person name="Daugherty S.C."/>
            <person name="Davidsen T.M."/>
            <person name="DeBoy R.T."/>
            <person name="Detter J.C."/>
            <person name="Dodson R.J."/>
            <person name="Durkin A.S."/>
            <person name="Ganapathy A."/>
            <person name="Gwinn-Giglio M."/>
            <person name="Han C.S."/>
            <person name="Khouri H."/>
            <person name="Kiss H."/>
            <person name="Kothari S.P."/>
            <person name="Madupu R."/>
            <person name="Nelson K.E."/>
            <person name="Nelson W.C."/>
            <person name="Paulsen I."/>
            <person name="Penn K."/>
            <person name="Ren Q."/>
            <person name="Rosovitz M.J."/>
            <person name="Selengut J.D."/>
            <person name="Shrivastava S."/>
            <person name="Sullivan S.A."/>
            <person name="Tapia R."/>
            <person name="Thompson L.S."/>
            <person name="Watkins K.L."/>
            <person name="Yang Q."/>
            <person name="Yu C."/>
            <person name="Zafar N."/>
            <person name="Zhou L."/>
            <person name="Kuske C.R."/>
        </authorList>
    </citation>
    <scope>NUCLEOTIDE SEQUENCE [LARGE SCALE GENOMIC DNA]</scope>
    <source>
        <strain evidence="2 3">Ellin345</strain>
    </source>
</reference>
<accession>Q1IRQ9</accession>
<proteinExistence type="predicted"/>
<keyword evidence="3" id="KW-1185">Reference proteome</keyword>
<dbReference type="KEGG" id="aba:Acid345_1439"/>
<keyword evidence="1" id="KW-0472">Membrane</keyword>